<dbReference type="AlphaFoldDB" id="A0AAJ1X829"/>
<reference evidence="1" key="1">
    <citation type="submission" date="2022-07" db="EMBL/GenBank/DDBJ databases">
        <authorList>
            <person name="Otstavnykh N."/>
            <person name="Isaeva M."/>
            <person name="Bystritskaya E."/>
        </authorList>
    </citation>
    <scope>NUCLEOTIDE SEQUENCE</scope>
    <source>
        <strain evidence="1">10Alg 79</strain>
    </source>
</reference>
<dbReference type="RefSeq" id="WP_317626808.1">
    <property type="nucleotide sequence ID" value="NZ_JANFFA010000004.1"/>
</dbReference>
<comment type="caution">
    <text evidence="1">The sequence shown here is derived from an EMBL/GenBank/DDBJ whole genome shotgun (WGS) entry which is preliminary data.</text>
</comment>
<dbReference type="Proteomes" id="UP001227162">
    <property type="component" value="Unassembled WGS sequence"/>
</dbReference>
<dbReference type="EMBL" id="JANFFA010000004">
    <property type="protein sequence ID" value="MDQ2095182.1"/>
    <property type="molecule type" value="Genomic_DNA"/>
</dbReference>
<evidence type="ECO:0000313" key="2">
    <source>
        <dbReference type="Proteomes" id="UP001227162"/>
    </source>
</evidence>
<proteinExistence type="predicted"/>
<evidence type="ECO:0000313" key="1">
    <source>
        <dbReference type="EMBL" id="MDQ2095182.1"/>
    </source>
</evidence>
<accession>A0AAJ1X829</accession>
<protein>
    <submittedName>
        <fullName evidence="1">Uncharacterized protein</fullName>
    </submittedName>
</protein>
<gene>
    <name evidence="1" type="ORF">NOI20_13765</name>
</gene>
<keyword evidence="2" id="KW-1185">Reference proteome</keyword>
<name>A0AAJ1X829_9RHOB</name>
<reference evidence="1" key="2">
    <citation type="submission" date="2023-04" db="EMBL/GenBank/DDBJ databases">
        <title>'Rhodoalgimonas zhirmunskyi' gen. nov., isolated from a red alga.</title>
        <authorList>
            <person name="Nedashkovskaya O.I."/>
            <person name="Otstavnykh N.Y."/>
            <person name="Bystritskaya E.P."/>
            <person name="Balabanova L.A."/>
            <person name="Isaeva M.P."/>
        </authorList>
    </citation>
    <scope>NUCLEOTIDE SEQUENCE</scope>
    <source>
        <strain evidence="1">10Alg 79</strain>
    </source>
</reference>
<sequence length="72" mass="7792">MTLEARRHATVAAFLMRGMRAVNDPQALPYPSEHGLKFGPMAASRGELKTLTMALTAARGAKYGLVVQLGRH</sequence>
<organism evidence="1 2">
    <name type="scientific">Rhodalgimonas zhirmunskyi</name>
    <dbReference type="NCBI Taxonomy" id="2964767"/>
    <lineage>
        <taxon>Bacteria</taxon>
        <taxon>Pseudomonadati</taxon>
        <taxon>Pseudomonadota</taxon>
        <taxon>Alphaproteobacteria</taxon>
        <taxon>Rhodobacterales</taxon>
        <taxon>Roseobacteraceae</taxon>
        <taxon>Rhodalgimonas</taxon>
    </lineage>
</organism>